<comment type="caution">
    <text evidence="6">The sequence shown here is derived from an EMBL/GenBank/DDBJ whole genome shotgun (WGS) entry which is preliminary data.</text>
</comment>
<evidence type="ECO:0000256" key="2">
    <source>
        <dbReference type="ARBA" id="ARBA00005988"/>
    </source>
</evidence>
<protein>
    <submittedName>
        <fullName evidence="6">M14 family metallopeptidase</fullName>
    </submittedName>
</protein>
<proteinExistence type="inferred from homology"/>
<dbReference type="PROSITE" id="PS52035">
    <property type="entry name" value="PEPTIDASE_M14"/>
    <property type="match status" value="1"/>
</dbReference>
<dbReference type="PANTHER" id="PTHR11705:SF145">
    <property type="entry name" value="PEPTIDASE M14 CARBOXYPEPTIDASE A DOMAIN-CONTAINING PROTEIN"/>
    <property type="match status" value="1"/>
</dbReference>
<dbReference type="SMART" id="SM00631">
    <property type="entry name" value="Zn_pept"/>
    <property type="match status" value="1"/>
</dbReference>
<dbReference type="SUPFAM" id="SSF53187">
    <property type="entry name" value="Zn-dependent exopeptidases"/>
    <property type="match status" value="1"/>
</dbReference>
<feature type="signal peptide" evidence="4">
    <location>
        <begin position="1"/>
        <end position="40"/>
    </location>
</feature>
<evidence type="ECO:0000259" key="5">
    <source>
        <dbReference type="PROSITE" id="PS52035"/>
    </source>
</evidence>
<feature type="active site" description="Proton donor/acceptor" evidence="3">
    <location>
        <position position="315"/>
    </location>
</feature>
<feature type="chain" id="PRO_5047260599" evidence="4">
    <location>
        <begin position="41"/>
        <end position="610"/>
    </location>
</feature>
<dbReference type="EMBL" id="JBBUTI010000001">
    <property type="protein sequence ID" value="MEK8044828.1"/>
    <property type="molecule type" value="Genomic_DNA"/>
</dbReference>
<sequence length="610" mass="66966">MTLSDLAPVRLGGARRAALAAALPAALTAAFLHVASPALAAKPSPEWLTHAERTAWVETGRYAEVEQLCKRMATRFPKAVRCETFGTTPEGRPMLAVVANTRGVLSPAAAQRAGVPVVLVQGGIHAGEIDGKDAGFQLLRQMLTGEVPSLLDEQVLVFVPVFNIDGHERFGAWQRPNQRGPAAMGWRTTGQNFNLNRDYAKADSPEMRAMLRLVERWDPLATIDLHVTDGAKFEHDIAIMVEPGKAGDAALQPLGRALRDGVIAQIADRGALPVAFYPSFVVEDDPASGFAEGVSPPRFSTGYFHLRNRFGMLVETHSWRPYAHRVKLTRDTIEAVLTQVARHGADWLAQARAADARSAQLAGQPVVLDWRVTDAARTIGFRGYAYTRTPSEVSGALMTRYDEATPQLWRLPLRDQVTPRLQLPAPGAGYVVPPAWAADAAARLSAHGLQFERLTVAVPKAALQTFRAASTKLDAKSVEGHQRLTVTGQWRDEARDVPAGALWVPIRQPRARLLMALLEPQAPDSWLAWGVFNNAFEAKEYMEPYVAEEVARQMLAADAALAARFKQRVADDAAFAADPAARLDFFYRLHPSFDERLNLYPVWRADQPLR</sequence>
<name>A0ABU9BZ69_9BURK</name>
<evidence type="ECO:0000256" key="3">
    <source>
        <dbReference type="PROSITE-ProRule" id="PRU01379"/>
    </source>
</evidence>
<evidence type="ECO:0000256" key="4">
    <source>
        <dbReference type="SAM" id="SignalP"/>
    </source>
</evidence>
<dbReference type="Proteomes" id="UP001379945">
    <property type="component" value="Unassembled WGS sequence"/>
</dbReference>
<dbReference type="Pfam" id="PF00246">
    <property type="entry name" value="Peptidase_M14"/>
    <property type="match status" value="1"/>
</dbReference>
<accession>A0ABU9BZ69</accession>
<reference evidence="6 7" key="1">
    <citation type="submission" date="2024-04" db="EMBL/GenBank/DDBJ databases">
        <title>Novel species of the genus Ideonella isolated from streams.</title>
        <authorList>
            <person name="Lu H."/>
        </authorList>
    </citation>
    <scope>NUCLEOTIDE SEQUENCE [LARGE SCALE GENOMIC DNA]</scope>
    <source>
        <strain evidence="6 7">LYT19W</strain>
    </source>
</reference>
<evidence type="ECO:0000256" key="1">
    <source>
        <dbReference type="ARBA" id="ARBA00001947"/>
    </source>
</evidence>
<evidence type="ECO:0000313" key="6">
    <source>
        <dbReference type="EMBL" id="MEK8044828.1"/>
    </source>
</evidence>
<dbReference type="CDD" id="cd06241">
    <property type="entry name" value="M14-like"/>
    <property type="match status" value="1"/>
</dbReference>
<comment type="similarity">
    <text evidence="2 3">Belongs to the peptidase M14 family.</text>
</comment>
<dbReference type="PANTHER" id="PTHR11705">
    <property type="entry name" value="PROTEASE FAMILY M14 CARBOXYPEPTIDASE A,B"/>
    <property type="match status" value="1"/>
</dbReference>
<gene>
    <name evidence="6" type="ORF">AACH00_00550</name>
</gene>
<organism evidence="6 7">
    <name type="scientific">Ideonella margarita</name>
    <dbReference type="NCBI Taxonomy" id="2984191"/>
    <lineage>
        <taxon>Bacteria</taxon>
        <taxon>Pseudomonadati</taxon>
        <taxon>Pseudomonadota</taxon>
        <taxon>Betaproteobacteria</taxon>
        <taxon>Burkholderiales</taxon>
        <taxon>Sphaerotilaceae</taxon>
        <taxon>Ideonella</taxon>
    </lineage>
</organism>
<evidence type="ECO:0000313" key="7">
    <source>
        <dbReference type="Proteomes" id="UP001379945"/>
    </source>
</evidence>
<feature type="domain" description="Peptidase M14" evidence="5">
    <location>
        <begin position="58"/>
        <end position="343"/>
    </location>
</feature>
<keyword evidence="7" id="KW-1185">Reference proteome</keyword>
<comment type="cofactor">
    <cofactor evidence="1">
        <name>Zn(2+)</name>
        <dbReference type="ChEBI" id="CHEBI:29105"/>
    </cofactor>
</comment>
<dbReference type="RefSeq" id="WP_341396988.1">
    <property type="nucleotide sequence ID" value="NZ_JBBUTI010000001.1"/>
</dbReference>
<dbReference type="Gene3D" id="3.40.630.10">
    <property type="entry name" value="Zn peptidases"/>
    <property type="match status" value="1"/>
</dbReference>
<dbReference type="InterPro" id="IPR000834">
    <property type="entry name" value="Peptidase_M14"/>
</dbReference>
<keyword evidence="4" id="KW-0732">Signal</keyword>